<reference evidence="2 3" key="1">
    <citation type="submission" date="2020-02" db="EMBL/GenBank/DDBJ databases">
        <title>Genome sequence of strain AETb3-4.</title>
        <authorList>
            <person name="Gao J."/>
            <person name="Zhang X."/>
        </authorList>
    </citation>
    <scope>NUCLEOTIDE SEQUENCE [LARGE SCALE GENOMIC DNA]</scope>
    <source>
        <strain evidence="2 3">AETb3-4</strain>
    </source>
</reference>
<feature type="region of interest" description="Disordered" evidence="1">
    <location>
        <begin position="284"/>
        <end position="303"/>
    </location>
</feature>
<dbReference type="EMBL" id="JAAMFM010000003">
    <property type="protein sequence ID" value="NVM93975.1"/>
    <property type="molecule type" value="Genomic_DNA"/>
</dbReference>
<sequence>MGHVLATLCAGAAAVIGSVLGLVCGSLGAQSAPGRFTTVLAVVPWGQVLLGVPAAACHRDNCRRSRILPPVDLRQNAGAAAITAAGPNFSWCRPAEGYPQNPDCPCFGTDPDDTLGGMNKPHLILPADLRLVGQDSRKLAQLKNKGELVRIRRGVYTKSDDWNSSSPAQQYGLRASAFQALAPRQPVLCHATAARLWGLWIVGLPSKLHVVTETATSGRNNNGVMRHLGSLTNGVVQCGPFLLTDKPTTTVALVKELSFPFAVAVCDSALRSPEAGQAVNEFTAAGSGPDLHEPSWETDGPQGQAVSVDGLRAAAGRLGSRAARERTLAVINFASDLSGSAGESISRAKMFQFGFPAPVLQQPFVLRDGRKARVDFWFEEQRVVGEFDGKGKYLRADWGAGMSIQQRVMKEKAREDQIRAQGVGFVRWEWKEMMNRQQFIHLLRQAGLPQK</sequence>
<proteinExistence type="predicted"/>
<comment type="caution">
    <text evidence="2">The sequence shown here is derived from an EMBL/GenBank/DDBJ whole genome shotgun (WGS) entry which is preliminary data.</text>
</comment>
<evidence type="ECO:0000313" key="2">
    <source>
        <dbReference type="EMBL" id="NVM93975.1"/>
    </source>
</evidence>
<evidence type="ECO:0000313" key="3">
    <source>
        <dbReference type="Proteomes" id="UP000543556"/>
    </source>
</evidence>
<evidence type="ECO:0000256" key="1">
    <source>
        <dbReference type="SAM" id="MobiDB-lite"/>
    </source>
</evidence>
<gene>
    <name evidence="2" type="ORF">G6034_03430</name>
</gene>
<dbReference type="AlphaFoldDB" id="A0A7Y7IFB1"/>
<keyword evidence="3" id="KW-1185">Reference proteome</keyword>
<accession>A0A7Y7IFB1</accession>
<protein>
    <submittedName>
        <fullName evidence="2">Type IV toxin-antitoxin system AbiEi family antitoxin domain-containing protein</fullName>
    </submittedName>
</protein>
<dbReference type="Proteomes" id="UP000543556">
    <property type="component" value="Unassembled WGS sequence"/>
</dbReference>
<dbReference type="RefSeq" id="WP_176633708.1">
    <property type="nucleotide sequence ID" value="NZ_JAAMFM010000003.1"/>
</dbReference>
<organism evidence="2 3">
    <name type="scientific">Arthrobacter wenxiniae</name>
    <dbReference type="NCBI Taxonomy" id="2713570"/>
    <lineage>
        <taxon>Bacteria</taxon>
        <taxon>Bacillati</taxon>
        <taxon>Actinomycetota</taxon>
        <taxon>Actinomycetes</taxon>
        <taxon>Micrococcales</taxon>
        <taxon>Micrococcaceae</taxon>
        <taxon>Arthrobacter</taxon>
    </lineage>
</organism>
<name>A0A7Y7IFB1_9MICC</name>